<dbReference type="InterPro" id="IPR000843">
    <property type="entry name" value="HTH_LacI"/>
</dbReference>
<dbReference type="InterPro" id="IPR010982">
    <property type="entry name" value="Lambda_DNA-bd_dom_sf"/>
</dbReference>
<keyword evidence="3" id="KW-0804">Transcription</keyword>
<evidence type="ECO:0000256" key="2">
    <source>
        <dbReference type="ARBA" id="ARBA00023125"/>
    </source>
</evidence>
<dbReference type="InterPro" id="IPR028082">
    <property type="entry name" value="Peripla_BP_I"/>
</dbReference>
<dbReference type="Pfam" id="PF13377">
    <property type="entry name" value="Peripla_BP_3"/>
    <property type="match status" value="1"/>
</dbReference>
<dbReference type="PROSITE" id="PS50932">
    <property type="entry name" value="HTH_LACI_2"/>
    <property type="match status" value="1"/>
</dbReference>
<keyword evidence="2 5" id="KW-0238">DNA-binding</keyword>
<reference evidence="5 6" key="1">
    <citation type="submission" date="2018-04" db="EMBL/GenBank/DDBJ databases">
        <title>Genomic Encyclopedia of Type Strains, Phase IV (KMG-IV): sequencing the most valuable type-strain genomes for metagenomic binning, comparative biology and taxonomic classification.</title>
        <authorList>
            <person name="Goeker M."/>
        </authorList>
    </citation>
    <scope>NUCLEOTIDE SEQUENCE [LARGE SCALE GENOMIC DNA]</scope>
    <source>
        <strain evidence="5 6">DSM 14823</strain>
    </source>
</reference>
<evidence type="ECO:0000256" key="3">
    <source>
        <dbReference type="ARBA" id="ARBA00023163"/>
    </source>
</evidence>
<sequence length="363" mass="40969">MLKQNTVYYIKDNSGNGQVASDHTKSKKCTLKDIARRSDLSCAAVSQILNNRGGAFTSEATKKLVRSIAEELGYKQNFSHKLQRGDRTNTVALLMSLPRLEWEQHIQSLSMHLTELCNTKEYATYVFHMTLSPGRNLEIIEKLIERGTDHFILIGLPKGHGKVISRIEALNRSWIAYGNHRLIKRQVGVDVENGTTQILQYFREHGISDFKMFLPGRSERISALKAFYPECTDQELHDRYLCIDKAFEEPLHSGETIIVQLAEIGYRQTRKLLETSSPPQALVYLSDYTMQGGIRALYESGIIPGRDVVLAGFNNTAAVQGSPFRLISVDQNIEQVAGELFAHLFDDSPCRIKVAPALKLNWI</sequence>
<organism evidence="5 6">
    <name type="scientific">Victivallis vadensis</name>
    <dbReference type="NCBI Taxonomy" id="172901"/>
    <lineage>
        <taxon>Bacteria</taxon>
        <taxon>Pseudomonadati</taxon>
        <taxon>Lentisphaerota</taxon>
        <taxon>Lentisphaeria</taxon>
        <taxon>Victivallales</taxon>
        <taxon>Victivallaceae</taxon>
        <taxon>Victivallis</taxon>
    </lineage>
</organism>
<dbReference type="PANTHER" id="PTHR30146">
    <property type="entry name" value="LACI-RELATED TRANSCRIPTIONAL REPRESSOR"/>
    <property type="match status" value="1"/>
</dbReference>
<dbReference type="CDD" id="cd01392">
    <property type="entry name" value="HTH_LacI"/>
    <property type="match status" value="1"/>
</dbReference>
<dbReference type="SUPFAM" id="SSF53822">
    <property type="entry name" value="Periplasmic binding protein-like I"/>
    <property type="match status" value="1"/>
</dbReference>
<feature type="domain" description="HTH lacI-type" evidence="4">
    <location>
        <begin position="30"/>
        <end position="85"/>
    </location>
</feature>
<keyword evidence="6" id="KW-1185">Reference proteome</keyword>
<dbReference type="GO" id="GO:0003700">
    <property type="term" value="F:DNA-binding transcription factor activity"/>
    <property type="evidence" value="ECO:0007669"/>
    <property type="project" value="TreeGrafter"/>
</dbReference>
<evidence type="ECO:0000313" key="6">
    <source>
        <dbReference type="Proteomes" id="UP000245959"/>
    </source>
</evidence>
<dbReference type="Pfam" id="PF00356">
    <property type="entry name" value="LacI"/>
    <property type="match status" value="1"/>
</dbReference>
<name>A0A2U1AJH5_9BACT</name>
<keyword evidence="1" id="KW-0805">Transcription regulation</keyword>
<dbReference type="GO" id="GO:0000976">
    <property type="term" value="F:transcription cis-regulatory region binding"/>
    <property type="evidence" value="ECO:0007669"/>
    <property type="project" value="TreeGrafter"/>
</dbReference>
<accession>A0A2U1AJH5</accession>
<evidence type="ECO:0000259" key="4">
    <source>
        <dbReference type="PROSITE" id="PS50932"/>
    </source>
</evidence>
<dbReference type="SMART" id="SM00354">
    <property type="entry name" value="HTH_LACI"/>
    <property type="match status" value="1"/>
</dbReference>
<dbReference type="PANTHER" id="PTHR30146:SF109">
    <property type="entry name" value="HTH-TYPE TRANSCRIPTIONAL REGULATOR GALS"/>
    <property type="match status" value="1"/>
</dbReference>
<gene>
    <name evidence="5" type="ORF">C8D82_1356</name>
</gene>
<dbReference type="Gene3D" id="1.10.260.40">
    <property type="entry name" value="lambda repressor-like DNA-binding domains"/>
    <property type="match status" value="1"/>
</dbReference>
<evidence type="ECO:0000313" key="5">
    <source>
        <dbReference type="EMBL" id="PVY36540.1"/>
    </source>
</evidence>
<dbReference type="Proteomes" id="UP000245959">
    <property type="component" value="Unassembled WGS sequence"/>
</dbReference>
<dbReference type="EMBL" id="QEKH01000035">
    <property type="protein sequence ID" value="PVY36540.1"/>
    <property type="molecule type" value="Genomic_DNA"/>
</dbReference>
<evidence type="ECO:0000256" key="1">
    <source>
        <dbReference type="ARBA" id="ARBA00023015"/>
    </source>
</evidence>
<dbReference type="SUPFAM" id="SSF47413">
    <property type="entry name" value="lambda repressor-like DNA-binding domains"/>
    <property type="match status" value="1"/>
</dbReference>
<proteinExistence type="predicted"/>
<dbReference type="InterPro" id="IPR046335">
    <property type="entry name" value="LacI/GalR-like_sensor"/>
</dbReference>
<protein>
    <submittedName>
        <fullName evidence="5">DNA-binding LacI/PurR family transcriptional regulator</fullName>
    </submittedName>
</protein>
<dbReference type="Gene3D" id="3.40.50.2300">
    <property type="match status" value="2"/>
</dbReference>
<dbReference type="AlphaFoldDB" id="A0A2U1AJH5"/>
<comment type="caution">
    <text evidence="5">The sequence shown here is derived from an EMBL/GenBank/DDBJ whole genome shotgun (WGS) entry which is preliminary data.</text>
</comment>